<reference evidence="1 2" key="1">
    <citation type="submission" date="2017-02" db="EMBL/GenBank/DDBJ databases">
        <title>Ketogulonicigenium robustum SPU B003 Genome sequencing and assembly.</title>
        <authorList>
            <person name="Li Y."/>
            <person name="Liu L."/>
            <person name="Wang C."/>
            <person name="Zhang M."/>
            <person name="Zhang T."/>
            <person name="Zhang Y."/>
        </authorList>
    </citation>
    <scope>NUCLEOTIDE SEQUENCE [LARGE SCALE GENOMIC DNA]</scope>
    <source>
        <strain evidence="1 2">SPU_B003</strain>
    </source>
</reference>
<evidence type="ECO:0000313" key="1">
    <source>
        <dbReference type="EMBL" id="ARO14056.1"/>
    </source>
</evidence>
<sequence>MQLPVGGPGDALQAEHSAAALARLSRVASGRLARLGAPRAPLQAARAAW</sequence>
<gene>
    <name evidence="1" type="ORF">BVG79_00704</name>
</gene>
<evidence type="ECO:0000313" key="2">
    <source>
        <dbReference type="Proteomes" id="UP000242447"/>
    </source>
</evidence>
<dbReference type="AlphaFoldDB" id="A0A1W6NXT3"/>
<dbReference type="STRING" id="92947.BVG79_00704"/>
<dbReference type="EMBL" id="CP019937">
    <property type="protein sequence ID" value="ARO14056.1"/>
    <property type="molecule type" value="Genomic_DNA"/>
</dbReference>
<dbReference type="KEGG" id="kro:BVG79_00704"/>
<protein>
    <submittedName>
        <fullName evidence="1">Uncharacterized protein</fullName>
    </submittedName>
</protein>
<organism evidence="1 2">
    <name type="scientific">Ketogulonicigenium robustum</name>
    <dbReference type="NCBI Taxonomy" id="92947"/>
    <lineage>
        <taxon>Bacteria</taxon>
        <taxon>Pseudomonadati</taxon>
        <taxon>Pseudomonadota</taxon>
        <taxon>Alphaproteobacteria</taxon>
        <taxon>Rhodobacterales</taxon>
        <taxon>Roseobacteraceae</taxon>
        <taxon>Ketogulonicigenium</taxon>
    </lineage>
</organism>
<proteinExistence type="predicted"/>
<accession>A0A1W6NXT3</accession>
<name>A0A1W6NXT3_9RHOB</name>
<keyword evidence="2" id="KW-1185">Reference proteome</keyword>
<dbReference type="Proteomes" id="UP000242447">
    <property type="component" value="Chromosome"/>
</dbReference>